<feature type="compositionally biased region" description="Polar residues" evidence="2">
    <location>
        <begin position="1"/>
        <end position="11"/>
    </location>
</feature>
<protein>
    <recommendedName>
        <fullName evidence="1">Methylcytosine dioxygenase TET</fullName>
        <ecNumber evidence="1">1.14.11.80</ecNumber>
    </recommendedName>
</protein>
<keyword evidence="1" id="KW-0223">Dioxygenase</keyword>
<dbReference type="GO" id="GO:0141166">
    <property type="term" value="P:chromosomal 5-methylcytosine DNA demethylation pathway"/>
    <property type="evidence" value="ECO:0007669"/>
    <property type="project" value="UniProtKB-UniRule"/>
</dbReference>
<dbReference type="InterPro" id="IPR040175">
    <property type="entry name" value="TET1/2/3"/>
</dbReference>
<dbReference type="GO" id="GO:0008270">
    <property type="term" value="F:zinc ion binding"/>
    <property type="evidence" value="ECO:0007669"/>
    <property type="project" value="UniProtKB-UniRule"/>
</dbReference>
<name>A0A060XQC5_ONCMY</name>
<keyword evidence="1" id="KW-0479">Metal-binding</keyword>
<dbReference type="PaxDb" id="8022-A0A060XQC5"/>
<dbReference type="STRING" id="8022.A0A060XQC5"/>
<proteinExistence type="inferred from homology"/>
<keyword evidence="1" id="KW-0408">Iron</keyword>
<feature type="compositionally biased region" description="Gly residues" evidence="2">
    <location>
        <begin position="231"/>
        <end position="242"/>
    </location>
</feature>
<dbReference type="GO" id="GO:0030099">
    <property type="term" value="P:myeloid cell differentiation"/>
    <property type="evidence" value="ECO:0007669"/>
    <property type="project" value="TreeGrafter"/>
</dbReference>
<feature type="compositionally biased region" description="Low complexity" evidence="2">
    <location>
        <begin position="291"/>
        <end position="312"/>
    </location>
</feature>
<dbReference type="PANTHER" id="PTHR23358">
    <property type="entry name" value="METHYLCYTOSINE DIOXYGENASE TET"/>
    <property type="match status" value="1"/>
</dbReference>
<feature type="compositionally biased region" description="Low complexity" evidence="2">
    <location>
        <begin position="206"/>
        <end position="221"/>
    </location>
</feature>
<feature type="compositionally biased region" description="Low complexity" evidence="2">
    <location>
        <begin position="266"/>
        <end position="279"/>
    </location>
</feature>
<keyword evidence="1" id="KW-0862">Zinc</keyword>
<dbReference type="PANTHER" id="PTHR23358:SF3">
    <property type="entry name" value="METHYLCYTOSINE DIOXYGENASE TET2"/>
    <property type="match status" value="1"/>
</dbReference>
<comment type="function">
    <text evidence="1">Dioxygenase that catalyzes the conversion of the modified genomic base 5-methylcytosine (5mC) into 5-hydroxymethylcytosine (5hmC) and plays a key role in epigenetic chromatin reprogramming during embryonic development.</text>
</comment>
<keyword evidence="1" id="KW-0560">Oxidoreductase</keyword>
<feature type="compositionally biased region" description="Polar residues" evidence="2">
    <location>
        <begin position="343"/>
        <end position="352"/>
    </location>
</feature>
<evidence type="ECO:0000256" key="1">
    <source>
        <dbReference type="RuleBase" id="RU367064"/>
    </source>
</evidence>
<organism evidence="3 4">
    <name type="scientific">Oncorhynchus mykiss</name>
    <name type="common">Rainbow trout</name>
    <name type="synonym">Salmo gairdneri</name>
    <dbReference type="NCBI Taxonomy" id="8022"/>
    <lineage>
        <taxon>Eukaryota</taxon>
        <taxon>Metazoa</taxon>
        <taxon>Chordata</taxon>
        <taxon>Craniata</taxon>
        <taxon>Vertebrata</taxon>
        <taxon>Euteleostomi</taxon>
        <taxon>Actinopterygii</taxon>
        <taxon>Neopterygii</taxon>
        <taxon>Teleostei</taxon>
        <taxon>Protacanthopterygii</taxon>
        <taxon>Salmoniformes</taxon>
        <taxon>Salmonidae</taxon>
        <taxon>Salmoninae</taxon>
        <taxon>Oncorhynchus</taxon>
    </lineage>
</organism>
<evidence type="ECO:0000313" key="4">
    <source>
        <dbReference type="Proteomes" id="UP000193380"/>
    </source>
</evidence>
<feature type="compositionally biased region" description="Polar residues" evidence="2">
    <location>
        <begin position="99"/>
        <end position="130"/>
    </location>
</feature>
<dbReference type="GO" id="GO:0005634">
    <property type="term" value="C:nucleus"/>
    <property type="evidence" value="ECO:0007669"/>
    <property type="project" value="UniProtKB-UniRule"/>
</dbReference>
<comment type="similarity">
    <text evidence="1">Belongs to the TET family.</text>
</comment>
<comment type="catalytic activity">
    <reaction evidence="1">
        <text>a 5-hydroxymethyl-2'-deoxycytidine in DNA + 2-oxoglutarate + O2 = a 5-formyl-2'-deoxycytidine in DNA + succinate + CO2 + H2O</text>
        <dbReference type="Rhea" id="RHEA:53828"/>
        <dbReference type="Rhea" id="RHEA-COMP:13315"/>
        <dbReference type="Rhea" id="RHEA-COMP:13656"/>
        <dbReference type="ChEBI" id="CHEBI:15377"/>
        <dbReference type="ChEBI" id="CHEBI:15379"/>
        <dbReference type="ChEBI" id="CHEBI:16526"/>
        <dbReference type="ChEBI" id="CHEBI:16810"/>
        <dbReference type="ChEBI" id="CHEBI:30031"/>
        <dbReference type="ChEBI" id="CHEBI:136731"/>
        <dbReference type="ChEBI" id="CHEBI:137731"/>
        <dbReference type="EC" id="1.14.11.80"/>
    </reaction>
</comment>
<gene>
    <name evidence="3" type="ORF">GSONMT00019467001</name>
</gene>
<dbReference type="EMBL" id="FR905435">
    <property type="protein sequence ID" value="CDQ79299.1"/>
    <property type="molecule type" value="Genomic_DNA"/>
</dbReference>
<reference evidence="3" key="1">
    <citation type="journal article" date="2014" name="Nat. Commun.">
        <title>The rainbow trout genome provides novel insights into evolution after whole-genome duplication in vertebrates.</title>
        <authorList>
            <person name="Berthelot C."/>
            <person name="Brunet F."/>
            <person name="Chalopin D."/>
            <person name="Juanchich A."/>
            <person name="Bernard M."/>
            <person name="Noel B."/>
            <person name="Bento P."/>
            <person name="Da Silva C."/>
            <person name="Labadie K."/>
            <person name="Alberti A."/>
            <person name="Aury J.M."/>
            <person name="Louis A."/>
            <person name="Dehais P."/>
            <person name="Bardou P."/>
            <person name="Montfort J."/>
            <person name="Klopp C."/>
            <person name="Cabau C."/>
            <person name="Gaspin C."/>
            <person name="Thorgaard G.H."/>
            <person name="Boussaha M."/>
            <person name="Quillet E."/>
            <person name="Guyomard R."/>
            <person name="Galiana D."/>
            <person name="Bobe J."/>
            <person name="Volff J.N."/>
            <person name="Genet C."/>
            <person name="Wincker P."/>
            <person name="Jaillon O."/>
            <person name="Roest Crollius H."/>
            <person name="Guiguen Y."/>
        </authorList>
    </citation>
    <scope>NUCLEOTIDE SEQUENCE [LARGE SCALE GENOMIC DNA]</scope>
</reference>
<accession>A0A060XQC5</accession>
<dbReference type="Proteomes" id="UP000193380">
    <property type="component" value="Unassembled WGS sequence"/>
</dbReference>
<comment type="catalytic activity">
    <reaction evidence="1">
        <text>a 5-formyl-2'-deoxycytidine in DNA + 2-oxoglutarate + O2 = a 5-carboxyl-2'-deoxycytidine in DNA + succinate + CO2 + H(+)</text>
        <dbReference type="Rhea" id="RHEA:53832"/>
        <dbReference type="Rhea" id="RHEA-COMP:13656"/>
        <dbReference type="Rhea" id="RHEA-COMP:13657"/>
        <dbReference type="ChEBI" id="CHEBI:15378"/>
        <dbReference type="ChEBI" id="CHEBI:15379"/>
        <dbReference type="ChEBI" id="CHEBI:16526"/>
        <dbReference type="ChEBI" id="CHEBI:16810"/>
        <dbReference type="ChEBI" id="CHEBI:30031"/>
        <dbReference type="ChEBI" id="CHEBI:137731"/>
        <dbReference type="ChEBI" id="CHEBI:137732"/>
        <dbReference type="EC" id="1.14.11.80"/>
    </reaction>
</comment>
<dbReference type="GO" id="GO:0070579">
    <property type="term" value="F:DNA 5-methylcytosine dioxygenase activity"/>
    <property type="evidence" value="ECO:0007669"/>
    <property type="project" value="UniProtKB-UniRule"/>
</dbReference>
<dbReference type="GO" id="GO:0040029">
    <property type="term" value="P:epigenetic regulation of gene expression"/>
    <property type="evidence" value="ECO:0007669"/>
    <property type="project" value="InterPro"/>
</dbReference>
<comment type="catalytic activity">
    <reaction evidence="1">
        <text>a 5-methyl-2'-deoxycytidine in DNA + 2-oxoglutarate + O2 = a 5-hydroxymethyl-2'-deoxycytidine in DNA + succinate + CO2</text>
        <dbReference type="Rhea" id="RHEA:52636"/>
        <dbReference type="Rhea" id="RHEA-COMP:11370"/>
        <dbReference type="Rhea" id="RHEA-COMP:13315"/>
        <dbReference type="ChEBI" id="CHEBI:15379"/>
        <dbReference type="ChEBI" id="CHEBI:16526"/>
        <dbReference type="ChEBI" id="CHEBI:16810"/>
        <dbReference type="ChEBI" id="CHEBI:30031"/>
        <dbReference type="ChEBI" id="CHEBI:85454"/>
        <dbReference type="ChEBI" id="CHEBI:136731"/>
        <dbReference type="EC" id="1.14.11.80"/>
    </reaction>
</comment>
<comment type="cofactor">
    <cofactor evidence="1">
        <name>Zn(2+)</name>
        <dbReference type="ChEBI" id="CHEBI:29105"/>
    </cofactor>
    <text evidence="1">The zinc ions have a structural role.</text>
</comment>
<comment type="cofactor">
    <cofactor evidence="1">
        <name>Fe(2+)</name>
        <dbReference type="ChEBI" id="CHEBI:29033"/>
    </cofactor>
    <text evidence="1">Binds 1 Fe(2+) ion per subunit.</text>
</comment>
<dbReference type="EC" id="1.14.11.80" evidence="1"/>
<evidence type="ECO:0000256" key="2">
    <source>
        <dbReference type="SAM" id="MobiDB-lite"/>
    </source>
</evidence>
<dbReference type="AlphaFoldDB" id="A0A060XQC5"/>
<sequence>MGCSSSNSRQETPVELTLRAPRAPWAQPPCPPGPQRSHQNGMMKDTTQQQQRGGADPGCPNSQMGWIDLNSRGQMLEPDSARRFQTGGQSFDVGPTGGAYQQQQPRPAQSPHQASPAQHNTAPEWQQQADSKGPSHMHQQQCNLPPQQQPHTQHMHQQQCNLPPPQQQQQGENCFRAPMQPEHLCEGDTDLEEILSPSFLQPPQRPQHQQQQQRPLSHPSQYDGQQSLKSPGGGYRGQGGQPQPGHQQQIHSSNTMEMEMELEMKQQQQQQHQQQQQRQYTPSPGPKQYSHQQQQPPHLRQPHPNHMDFPLTQTPPQPLPHLPHGALNQQVSAQQQQMYPKMEQNQQESCAQFQRGGPPPLGHGGPQGDFQRHAALRMHLLQRQSERESLGPPHPQSPVDFKHGVRPIKMVNGPRFEHPHHQGPGPPPLMQHQQQGREMGMVAGGIQVKQEYNPQPQTSCCGERSQSSSQRSILATMEQTLRQYQLSPVFDRKSLVIRSPNKVKVEQSGAVTVLSTHADLDGGSDFTPKQEPLLQSFMNSPMKLLDTPIKNLLDTPIKTQYDIPSCHCMGESHFMSVFTHRLFVG</sequence>
<reference evidence="3" key="2">
    <citation type="submission" date="2014-03" db="EMBL/GenBank/DDBJ databases">
        <authorList>
            <person name="Genoscope - CEA"/>
        </authorList>
    </citation>
    <scope>NUCLEOTIDE SEQUENCE</scope>
</reference>
<evidence type="ECO:0000313" key="3">
    <source>
        <dbReference type="EMBL" id="CDQ79299.1"/>
    </source>
</evidence>
<feature type="region of interest" description="Disordered" evidence="2">
    <location>
        <begin position="1"/>
        <end position="370"/>
    </location>
</feature>
<feature type="compositionally biased region" description="Low complexity" evidence="2">
    <location>
        <begin position="139"/>
        <end position="161"/>
    </location>
</feature>
<dbReference type="GO" id="GO:0045944">
    <property type="term" value="P:positive regulation of transcription by RNA polymerase II"/>
    <property type="evidence" value="ECO:0007669"/>
    <property type="project" value="TreeGrafter"/>
</dbReference>